<reference evidence="3" key="1">
    <citation type="journal article" date="2015" name="MBio">
        <title>Genome-Resolved Metagenomic Analysis Reveals Roles for Candidate Phyla and Other Microbial Community Members in Biogeochemical Transformations in Oil Reservoirs.</title>
        <authorList>
            <person name="Hu P."/>
            <person name="Tom L."/>
            <person name="Singh A."/>
            <person name="Thomas B.C."/>
            <person name="Baker B.J."/>
            <person name="Piceno Y.M."/>
            <person name="Andersen G.L."/>
            <person name="Banfield J.F."/>
        </authorList>
    </citation>
    <scope>NUCLEOTIDE SEQUENCE [LARGE SCALE GENOMIC DNA]</scope>
</reference>
<dbReference type="Gene3D" id="3.40.630.30">
    <property type="match status" value="2"/>
</dbReference>
<evidence type="ECO:0000259" key="1">
    <source>
        <dbReference type="PROSITE" id="PS51186"/>
    </source>
</evidence>
<gene>
    <name evidence="2" type="ORF">XD94_1597</name>
</gene>
<dbReference type="Pfam" id="PF13527">
    <property type="entry name" value="Acetyltransf_9"/>
    <property type="match status" value="1"/>
</dbReference>
<dbReference type="GO" id="GO:0030649">
    <property type="term" value="P:aminoglycoside antibiotic catabolic process"/>
    <property type="evidence" value="ECO:0007669"/>
    <property type="project" value="TreeGrafter"/>
</dbReference>
<protein>
    <submittedName>
        <fullName evidence="2">GCN5-related N-acetyltransferase</fullName>
    </submittedName>
</protein>
<accession>A0A117M1A2</accession>
<dbReference type="PANTHER" id="PTHR37817">
    <property type="entry name" value="N-ACETYLTRANSFERASE EIS"/>
    <property type="match status" value="1"/>
</dbReference>
<dbReference type="SUPFAM" id="SSF55729">
    <property type="entry name" value="Acyl-CoA N-acyltransferases (Nat)"/>
    <property type="match status" value="1"/>
</dbReference>
<dbReference type="GO" id="GO:0034069">
    <property type="term" value="F:aminoglycoside N-acetyltransferase activity"/>
    <property type="evidence" value="ECO:0007669"/>
    <property type="project" value="TreeGrafter"/>
</dbReference>
<dbReference type="PANTHER" id="PTHR37817:SF1">
    <property type="entry name" value="N-ACETYLTRANSFERASE EIS"/>
    <property type="match status" value="1"/>
</dbReference>
<dbReference type="InterPro" id="IPR051554">
    <property type="entry name" value="Acetyltransferase_Eis"/>
</dbReference>
<dbReference type="PATRIC" id="fig|1184387.3.peg.2111"/>
<comment type="caution">
    <text evidence="2">The sequence shown here is derived from an EMBL/GenBank/DDBJ whole genome shotgun (WGS) entry which is preliminary data.</text>
</comment>
<proteinExistence type="predicted"/>
<dbReference type="InterPro" id="IPR036527">
    <property type="entry name" value="SCP2_sterol-bd_dom_sf"/>
</dbReference>
<feature type="domain" description="N-acetyltransferase" evidence="1">
    <location>
        <begin position="1"/>
        <end position="146"/>
    </location>
</feature>
<organism evidence="2 3">
    <name type="scientific">Mesotoga prima</name>
    <dbReference type="NCBI Taxonomy" id="1184387"/>
    <lineage>
        <taxon>Bacteria</taxon>
        <taxon>Thermotogati</taxon>
        <taxon>Thermotogota</taxon>
        <taxon>Thermotogae</taxon>
        <taxon>Kosmotogales</taxon>
        <taxon>Kosmotogaceae</taxon>
        <taxon>Mesotoga</taxon>
    </lineage>
</organism>
<evidence type="ECO:0000313" key="3">
    <source>
        <dbReference type="Proteomes" id="UP000054092"/>
    </source>
</evidence>
<name>A0A117M1A2_9BACT</name>
<evidence type="ECO:0000313" key="2">
    <source>
        <dbReference type="EMBL" id="KUK78882.1"/>
    </source>
</evidence>
<dbReference type="SUPFAM" id="SSF55718">
    <property type="entry name" value="SCP-like"/>
    <property type="match status" value="1"/>
</dbReference>
<keyword evidence="2" id="KW-0808">Transferase</keyword>
<dbReference type="InterPro" id="IPR025559">
    <property type="entry name" value="Eis_dom"/>
</dbReference>
<dbReference type="AlphaFoldDB" id="A0A117M1A2"/>
<dbReference type="InterPro" id="IPR016181">
    <property type="entry name" value="Acyl_CoA_acyltransferase"/>
</dbReference>
<sequence>MFEYRRIESVKDYLDLMRFSFGIPGGWMRSASKHASEVFDDDLRDPIGAYDGSTLAAEYLLLSLKMRLRDSVVAMCGIGNVCTSPLYRGKGAVKFLMERSLETMREKKQAVSLLYPFNAGFYRKLGWEEFDSMLRVKFSPGMINVPEQYCEVNTEEMEDADSDIREFYNDYASSHYTMILRDGEMWKNDFEFRTDEDVSKKFVKFKKEGKTTGMLRYVFLYDNFDKDRSLKFVVTMFLADDIVTRHAMFRFLKGLSLQIGHVHAYLPPDFVLWPYLSDRPSEMNIILRTMIRIVDLELLNGLKINAPDMRVGIKISDKQASWNNGVFEMCMKDGELCFSRSDSYDLECDIETLSSVVGGKSDFREMIEFGRVKATNSYNGQDLSKTTPFVLQHF</sequence>
<dbReference type="Pfam" id="PF17668">
    <property type="entry name" value="Acetyltransf_17"/>
    <property type="match status" value="1"/>
</dbReference>
<dbReference type="InterPro" id="IPR000182">
    <property type="entry name" value="GNAT_dom"/>
</dbReference>
<dbReference type="EMBL" id="LGGP01000333">
    <property type="protein sequence ID" value="KUK78882.1"/>
    <property type="molecule type" value="Genomic_DNA"/>
</dbReference>
<dbReference type="Proteomes" id="UP000054092">
    <property type="component" value="Unassembled WGS sequence"/>
</dbReference>
<dbReference type="InterPro" id="IPR041380">
    <property type="entry name" value="Acetyltransf_17"/>
</dbReference>
<dbReference type="Pfam" id="PF13530">
    <property type="entry name" value="SCP2_2"/>
    <property type="match status" value="1"/>
</dbReference>
<dbReference type="Gene3D" id="3.30.1050.10">
    <property type="entry name" value="SCP2 sterol-binding domain"/>
    <property type="match status" value="1"/>
</dbReference>
<dbReference type="PROSITE" id="PS51186">
    <property type="entry name" value="GNAT"/>
    <property type="match status" value="1"/>
</dbReference>